<comment type="similarity">
    <text evidence="1">Belongs to the LysR transcriptional regulatory family.</text>
</comment>
<keyword evidence="3" id="KW-0238">DNA-binding</keyword>
<evidence type="ECO:0000256" key="3">
    <source>
        <dbReference type="ARBA" id="ARBA00023125"/>
    </source>
</evidence>
<evidence type="ECO:0000256" key="1">
    <source>
        <dbReference type="ARBA" id="ARBA00009437"/>
    </source>
</evidence>
<evidence type="ECO:0000313" key="6">
    <source>
        <dbReference type="EMBL" id="MEZ8721842.1"/>
    </source>
</evidence>
<evidence type="ECO:0000259" key="5">
    <source>
        <dbReference type="PROSITE" id="PS50931"/>
    </source>
</evidence>
<sequence length="314" mass="35402">MAKDLFSSLDLNLLRTFLIVYQEKNTRKAAERLFVSQPAVSQALQKLRHHFSDDLFVKVHGGLQATAFCEQLANEITPHLDGLMNAVNSSNAFDPKAIDYPIKIALSPVVLSCLSGTLYKEIMTQAPNSQLELMSWTSSSADDIQKGEILLGVAYQLPNHYSKEIFAKQLVEVTGRLIVREDHPIRKSWVTPQELAGYDIASLISPGWNDNFSRASQVLDDLSIPHKIGFRSEIIMAIIDVLDNSDMYLPHSDLFPIDNYPNLRAIDVLIADEYKKVAVYSHIHTKNRNNPLLLWLFDVIQNALKIQLNKNCLS</sequence>
<dbReference type="Proteomes" id="UP001570071">
    <property type="component" value="Unassembled WGS sequence"/>
</dbReference>
<dbReference type="PANTHER" id="PTHR30118:SF11">
    <property type="entry name" value="HTH-TYPE TRANSCRIPTIONAL REGULATOR YIDZ"/>
    <property type="match status" value="1"/>
</dbReference>
<dbReference type="InterPro" id="IPR000847">
    <property type="entry name" value="LysR_HTH_N"/>
</dbReference>
<keyword evidence="2" id="KW-0805">Transcription regulation</keyword>
<dbReference type="SUPFAM" id="SSF46785">
    <property type="entry name" value="Winged helix' DNA-binding domain"/>
    <property type="match status" value="1"/>
</dbReference>
<name>A0ABV4MXS9_9VIBR</name>
<dbReference type="PANTHER" id="PTHR30118">
    <property type="entry name" value="HTH-TYPE TRANSCRIPTIONAL REGULATOR LEUO-RELATED"/>
    <property type="match status" value="1"/>
</dbReference>
<keyword evidence="7" id="KW-1185">Reference proteome</keyword>
<accession>A0ABV4MXS9</accession>
<evidence type="ECO:0000313" key="7">
    <source>
        <dbReference type="Proteomes" id="UP001570071"/>
    </source>
</evidence>
<reference evidence="6 7" key="1">
    <citation type="journal article" date="2024" name="ISME J.">
        <title>Tailless and filamentous prophages are predominant in marine Vibrio.</title>
        <authorList>
            <person name="Steensen K."/>
            <person name="Seneca J."/>
            <person name="Bartlau N."/>
            <person name="Yu X.A."/>
            <person name="Hussain F.A."/>
            <person name="Polz M.F."/>
        </authorList>
    </citation>
    <scope>NUCLEOTIDE SEQUENCE [LARGE SCALE GENOMIC DNA]</scope>
    <source>
        <strain evidence="6 7">10N.239.312.F12</strain>
    </source>
</reference>
<dbReference type="PROSITE" id="PS50931">
    <property type="entry name" value="HTH_LYSR"/>
    <property type="match status" value="1"/>
</dbReference>
<comment type="caution">
    <text evidence="6">The sequence shown here is derived from an EMBL/GenBank/DDBJ whole genome shotgun (WGS) entry which is preliminary data.</text>
</comment>
<dbReference type="Gene3D" id="1.10.10.10">
    <property type="entry name" value="Winged helix-like DNA-binding domain superfamily/Winged helix DNA-binding domain"/>
    <property type="match status" value="1"/>
</dbReference>
<evidence type="ECO:0000256" key="2">
    <source>
        <dbReference type="ARBA" id="ARBA00023015"/>
    </source>
</evidence>
<dbReference type="SUPFAM" id="SSF53850">
    <property type="entry name" value="Periplasmic binding protein-like II"/>
    <property type="match status" value="1"/>
</dbReference>
<keyword evidence="4" id="KW-0804">Transcription</keyword>
<dbReference type="InterPro" id="IPR050389">
    <property type="entry name" value="LysR-type_TF"/>
</dbReference>
<feature type="domain" description="HTH lysR-type" evidence="5">
    <location>
        <begin position="9"/>
        <end position="66"/>
    </location>
</feature>
<dbReference type="RefSeq" id="WP_372124151.1">
    <property type="nucleotide sequence ID" value="NZ_JBFSSG010000024.1"/>
</dbReference>
<dbReference type="PRINTS" id="PR00039">
    <property type="entry name" value="HTHLYSR"/>
</dbReference>
<evidence type="ECO:0000256" key="4">
    <source>
        <dbReference type="ARBA" id="ARBA00023163"/>
    </source>
</evidence>
<organism evidence="6 7">
    <name type="scientific">Vibrio pomeroyi</name>
    <dbReference type="NCBI Taxonomy" id="198832"/>
    <lineage>
        <taxon>Bacteria</taxon>
        <taxon>Pseudomonadati</taxon>
        <taxon>Pseudomonadota</taxon>
        <taxon>Gammaproteobacteria</taxon>
        <taxon>Vibrionales</taxon>
        <taxon>Vibrionaceae</taxon>
        <taxon>Vibrio</taxon>
    </lineage>
</organism>
<protein>
    <submittedName>
        <fullName evidence="6">LysR family transcriptional regulator</fullName>
    </submittedName>
</protein>
<dbReference type="EMBL" id="JBFSSG010000024">
    <property type="protein sequence ID" value="MEZ8721842.1"/>
    <property type="molecule type" value="Genomic_DNA"/>
</dbReference>
<proteinExistence type="inferred from homology"/>
<gene>
    <name evidence="6" type="ORF">AB6D66_12285</name>
</gene>
<dbReference type="Pfam" id="PF00126">
    <property type="entry name" value="HTH_1"/>
    <property type="match status" value="1"/>
</dbReference>
<dbReference type="InterPro" id="IPR036388">
    <property type="entry name" value="WH-like_DNA-bd_sf"/>
</dbReference>
<dbReference type="Gene3D" id="3.40.190.10">
    <property type="entry name" value="Periplasmic binding protein-like II"/>
    <property type="match status" value="2"/>
</dbReference>
<dbReference type="InterPro" id="IPR036390">
    <property type="entry name" value="WH_DNA-bd_sf"/>
</dbReference>